<dbReference type="SUPFAM" id="SSF51735">
    <property type="entry name" value="NAD(P)-binding Rossmann-fold domains"/>
    <property type="match status" value="1"/>
</dbReference>
<reference evidence="6 7" key="1">
    <citation type="submission" date="2024-10" db="EMBL/GenBank/DDBJ databases">
        <title>Novel secondary metabolite-producing bacteria for plant disease control.</title>
        <authorList>
            <person name="Chevrette M."/>
        </authorList>
    </citation>
    <scope>NUCLEOTIDE SEQUENCE [LARGE SCALE GENOMIC DNA]</scope>
    <source>
        <strain evidence="6 7">J30 TE3557</strain>
    </source>
</reference>
<evidence type="ECO:0000259" key="5">
    <source>
        <dbReference type="Pfam" id="PF22725"/>
    </source>
</evidence>
<sequence>MTYLQHPVQAEQPVRIAVIGAGWIGKFHAESIAHRIPNARLEAIADPALSAVDELASGLGVAKISTDAADVLADPDVDAVLIASPLRFHAALIKAAASAGKDVFCEKPGGRTIAELDAAMDAAASAGVVLRFGFNRRYSSDFAAARKLVDDGAVGTPQLLRSLTRDPGTEAGISHPERIAPGTIFLETLIHDFDTLNWLNPGAVPVKVHAIADALVAPEAKSAGLLDTAVVTITYSNGAIAVAEANFNALYGYDVRGEVFGSAGMVTAGTPQATNATSYTAAGIVTETSRLNIHLFHDAYTAELAAFAGDVAARRGYAGESTTAASSTAPVAAPGGVDARNALAVALAAFKSAETGLPVEVSEIAELRAAEPVPKHASAQPAPAGVPA</sequence>
<dbReference type="InterPro" id="IPR055170">
    <property type="entry name" value="GFO_IDH_MocA-like_dom"/>
</dbReference>
<keyword evidence="2 6" id="KW-0560">Oxidoreductase</keyword>
<evidence type="ECO:0000256" key="1">
    <source>
        <dbReference type="ARBA" id="ARBA00010928"/>
    </source>
</evidence>
<dbReference type="Pfam" id="PF22725">
    <property type="entry name" value="GFO_IDH_MocA_C3"/>
    <property type="match status" value="1"/>
</dbReference>
<evidence type="ECO:0000256" key="3">
    <source>
        <dbReference type="ARBA" id="ARBA00023027"/>
    </source>
</evidence>
<protein>
    <submittedName>
        <fullName evidence="6">Myo-inositol 2-dehydrogenase/D-chiro-inositol 1-dehydrogenase</fullName>
        <ecNumber evidence="6">1.1.1.18</ecNumber>
        <ecNumber evidence="6">1.1.1.369</ecNumber>
    </submittedName>
</protein>
<dbReference type="InterPro" id="IPR036291">
    <property type="entry name" value="NAD(P)-bd_dom_sf"/>
</dbReference>
<dbReference type="Pfam" id="PF01408">
    <property type="entry name" value="GFO_IDH_MocA"/>
    <property type="match status" value="1"/>
</dbReference>
<keyword evidence="7" id="KW-1185">Reference proteome</keyword>
<comment type="caution">
    <text evidence="6">The sequence shown here is derived from an EMBL/GenBank/DDBJ whole genome shotgun (WGS) entry which is preliminary data.</text>
</comment>
<comment type="similarity">
    <text evidence="1">Belongs to the Gfo/Idh/MocA family.</text>
</comment>
<accession>A0ABW8N1D3</accession>
<dbReference type="Gene3D" id="3.30.360.10">
    <property type="entry name" value="Dihydrodipicolinate Reductase, domain 2"/>
    <property type="match status" value="1"/>
</dbReference>
<feature type="domain" description="Gfo/Idh/MocA-like oxidoreductase N-terminal" evidence="4">
    <location>
        <begin position="14"/>
        <end position="134"/>
    </location>
</feature>
<dbReference type="InterPro" id="IPR000683">
    <property type="entry name" value="Gfo/Idh/MocA-like_OxRdtase_N"/>
</dbReference>
<dbReference type="Proteomes" id="UP001620520">
    <property type="component" value="Unassembled WGS sequence"/>
</dbReference>
<dbReference type="SUPFAM" id="SSF55347">
    <property type="entry name" value="Glyceraldehyde-3-phosphate dehydrogenase-like, C-terminal domain"/>
    <property type="match status" value="1"/>
</dbReference>
<evidence type="ECO:0000313" key="6">
    <source>
        <dbReference type="EMBL" id="MFK4637421.1"/>
    </source>
</evidence>
<keyword evidence="3" id="KW-0520">NAD</keyword>
<name>A0ABW8N1D3_9MICC</name>
<evidence type="ECO:0000313" key="7">
    <source>
        <dbReference type="Proteomes" id="UP001620520"/>
    </source>
</evidence>
<evidence type="ECO:0000256" key="2">
    <source>
        <dbReference type="ARBA" id="ARBA00023002"/>
    </source>
</evidence>
<organism evidence="6 7">
    <name type="scientific">Paenarthrobacter histidinolovorans</name>
    <dbReference type="NCBI Taxonomy" id="43664"/>
    <lineage>
        <taxon>Bacteria</taxon>
        <taxon>Bacillati</taxon>
        <taxon>Actinomycetota</taxon>
        <taxon>Actinomycetes</taxon>
        <taxon>Micrococcales</taxon>
        <taxon>Micrococcaceae</taxon>
        <taxon>Paenarthrobacter</taxon>
    </lineage>
</organism>
<proteinExistence type="inferred from homology"/>
<dbReference type="PANTHER" id="PTHR42840:SF3">
    <property type="entry name" value="BINDING ROSSMANN FOLD OXIDOREDUCTASE, PUTATIVE (AFU_ORTHOLOGUE AFUA_2G10240)-RELATED"/>
    <property type="match status" value="1"/>
</dbReference>
<evidence type="ECO:0000259" key="4">
    <source>
        <dbReference type="Pfam" id="PF01408"/>
    </source>
</evidence>
<feature type="domain" description="GFO/IDH/MocA-like oxidoreductase" evidence="5">
    <location>
        <begin position="142"/>
        <end position="266"/>
    </location>
</feature>
<dbReference type="Gene3D" id="3.40.50.720">
    <property type="entry name" value="NAD(P)-binding Rossmann-like Domain"/>
    <property type="match status" value="1"/>
</dbReference>
<dbReference type="GO" id="GO:0050112">
    <property type="term" value="F:inositol 2-dehydrogenase (NAD+) activity"/>
    <property type="evidence" value="ECO:0007669"/>
    <property type="project" value="UniProtKB-EC"/>
</dbReference>
<dbReference type="RefSeq" id="WP_404593323.1">
    <property type="nucleotide sequence ID" value="NZ_JBIYEW010000003.1"/>
</dbReference>
<dbReference type="EC" id="1.1.1.18" evidence="6"/>
<dbReference type="EC" id="1.1.1.369" evidence="6"/>
<dbReference type="EMBL" id="JBIYEW010000003">
    <property type="protein sequence ID" value="MFK4637421.1"/>
    <property type="molecule type" value="Genomic_DNA"/>
</dbReference>
<dbReference type="PANTHER" id="PTHR42840">
    <property type="entry name" value="NAD(P)-BINDING ROSSMANN-FOLD SUPERFAMILY PROTEIN-RELATED"/>
    <property type="match status" value="1"/>
</dbReference>
<gene>
    <name evidence="6" type="ORF">ABIA52_000310</name>
</gene>